<proteinExistence type="predicted"/>
<comment type="caution">
    <text evidence="1">The sequence shown here is derived from an EMBL/GenBank/DDBJ whole genome shotgun (WGS) entry which is preliminary data.</text>
</comment>
<reference evidence="1 2" key="1">
    <citation type="submission" date="2014-04" db="EMBL/GenBank/DDBJ databases">
        <authorList>
            <person name="Sears C."/>
            <person name="Carroll K."/>
            <person name="Sack B.R."/>
            <person name="Qadri F."/>
            <person name="Myers L.L."/>
            <person name="Chung G.-T."/>
            <person name="Escheverria P."/>
            <person name="Fraser C.M."/>
            <person name="Sadzewicz L."/>
            <person name="Shefchek K.A."/>
            <person name="Tallon L."/>
            <person name="Das S.P."/>
            <person name="Daugherty S."/>
            <person name="Mongodin E.F."/>
        </authorList>
    </citation>
    <scope>NUCLEOTIDE SEQUENCE [LARGE SCALE GENOMIC DNA]</scope>
    <source>
        <strain evidence="1 2">3975 RP4</strain>
    </source>
</reference>
<protein>
    <submittedName>
        <fullName evidence="1">Uncharacterized protein</fullName>
    </submittedName>
</protein>
<evidence type="ECO:0000313" key="1">
    <source>
        <dbReference type="EMBL" id="KDS45801.1"/>
    </source>
</evidence>
<dbReference type="Proteomes" id="UP000027661">
    <property type="component" value="Unassembled WGS sequence"/>
</dbReference>
<dbReference type="PATRIC" id="fig|1339352.3.peg.3547"/>
<accession>A0A069S6B4</accession>
<sequence>MNKVINIPNADRDERIGSVFNHLFSVIFANEQIRDNDVPVWDFSNTSFFHPFFLFPFAIYKSKCKNVQCKNVVGYMRNYLECVKFFDMLTIKDDMDLNSALKEYLGKSYIPICRFSRLNKNIDSMQTIIQGVIEKQKNLDLKLKTPLSYLISELICNINQHSDSDYGYIYTQYLKRENCLDICIADDGITIYGSYVKSQKMLDKIGDNEAEALKYANEGYSTKDLPDAESRGFGISSTKSMIVEGLGGAFFMLSGGAFHRHDASGGSDYVKLPETINWNGTIILMRIPLTVSEEFDYTKYIK</sequence>
<evidence type="ECO:0000313" key="2">
    <source>
        <dbReference type="Proteomes" id="UP000027661"/>
    </source>
</evidence>
<dbReference type="EMBL" id="JNHM01000135">
    <property type="protein sequence ID" value="KDS45801.1"/>
    <property type="molecule type" value="Genomic_DNA"/>
</dbReference>
<organism evidence="1 2">
    <name type="scientific">Phocaeicola vulgatus str. 3975 RP4</name>
    <dbReference type="NCBI Taxonomy" id="1339352"/>
    <lineage>
        <taxon>Bacteria</taxon>
        <taxon>Pseudomonadati</taxon>
        <taxon>Bacteroidota</taxon>
        <taxon>Bacteroidia</taxon>
        <taxon>Bacteroidales</taxon>
        <taxon>Bacteroidaceae</taxon>
        <taxon>Phocaeicola</taxon>
    </lineage>
</organism>
<gene>
    <name evidence="1" type="ORF">M099_3777</name>
</gene>
<dbReference type="RefSeq" id="WP_032953454.1">
    <property type="nucleotide sequence ID" value="NZ_JNHM01000135.1"/>
</dbReference>
<dbReference type="InterPro" id="IPR036890">
    <property type="entry name" value="HATPase_C_sf"/>
</dbReference>
<name>A0A069S6B4_PHOVU</name>
<dbReference type="SUPFAM" id="SSF55874">
    <property type="entry name" value="ATPase domain of HSP90 chaperone/DNA topoisomerase II/histidine kinase"/>
    <property type="match status" value="1"/>
</dbReference>
<dbReference type="AlphaFoldDB" id="A0A069S6B4"/>
<dbReference type="Gene3D" id="3.30.565.10">
    <property type="entry name" value="Histidine kinase-like ATPase, C-terminal domain"/>
    <property type="match status" value="1"/>
</dbReference>